<evidence type="ECO:0000313" key="2">
    <source>
        <dbReference type="EMBL" id="KAF1802357.1"/>
    </source>
</evidence>
<dbReference type="EMBL" id="JAAECE010000004">
    <property type="protein sequence ID" value="KAF1802357.1"/>
    <property type="molecule type" value="Genomic_DNA"/>
</dbReference>
<feature type="region of interest" description="Disordered" evidence="1">
    <location>
        <begin position="314"/>
        <end position="347"/>
    </location>
</feature>
<dbReference type="InterPro" id="IPR032675">
    <property type="entry name" value="LRR_dom_sf"/>
</dbReference>
<organism evidence="2 3">
    <name type="scientific">Mucor circinelloides f. lusitanicus</name>
    <name type="common">Mucor racemosus var. lusitanicus</name>
    <dbReference type="NCBI Taxonomy" id="29924"/>
    <lineage>
        <taxon>Eukaryota</taxon>
        <taxon>Fungi</taxon>
        <taxon>Fungi incertae sedis</taxon>
        <taxon>Mucoromycota</taxon>
        <taxon>Mucoromycotina</taxon>
        <taxon>Mucoromycetes</taxon>
        <taxon>Mucorales</taxon>
        <taxon>Mucorineae</taxon>
        <taxon>Mucoraceae</taxon>
        <taxon>Mucor</taxon>
    </lineage>
</organism>
<evidence type="ECO:0000256" key="1">
    <source>
        <dbReference type="SAM" id="MobiDB-lite"/>
    </source>
</evidence>
<protein>
    <recommendedName>
        <fullName evidence="4">F-box domain-containing protein</fullName>
    </recommendedName>
</protein>
<dbReference type="Gene3D" id="3.80.10.10">
    <property type="entry name" value="Ribonuclease Inhibitor"/>
    <property type="match status" value="1"/>
</dbReference>
<reference evidence="2 3" key="1">
    <citation type="submission" date="2019-09" db="EMBL/GenBank/DDBJ databases">
        <authorList>
            <consortium name="DOE Joint Genome Institute"/>
            <person name="Mondo S.J."/>
            <person name="Navarro-Mendoza M.I."/>
            <person name="Perez-Arques C."/>
            <person name="Panchal S."/>
            <person name="Nicolas F.E."/>
            <person name="Ganguly P."/>
            <person name="Pangilinan J."/>
            <person name="Grigoriev I."/>
            <person name="Heitman J."/>
            <person name="Sanya K."/>
            <person name="Garre V."/>
        </authorList>
    </citation>
    <scope>NUCLEOTIDE SEQUENCE [LARGE SCALE GENOMIC DNA]</scope>
    <source>
        <strain evidence="2 3">MU402</strain>
    </source>
</reference>
<comment type="caution">
    <text evidence="2">The sequence shown here is derived from an EMBL/GenBank/DDBJ whole genome shotgun (WGS) entry which is preliminary data.</text>
</comment>
<accession>A0A8H4BJ97</accession>
<dbReference type="SUPFAM" id="SSF52047">
    <property type="entry name" value="RNI-like"/>
    <property type="match status" value="1"/>
</dbReference>
<dbReference type="Proteomes" id="UP000469890">
    <property type="component" value="Unassembled WGS sequence"/>
</dbReference>
<gene>
    <name evidence="2" type="ORF">FB192DRAFT_1377722</name>
</gene>
<name>A0A8H4BJ97_MUCCL</name>
<dbReference type="AlphaFoldDB" id="A0A8H4BJ97"/>
<evidence type="ECO:0008006" key="4">
    <source>
        <dbReference type="Google" id="ProtNLM"/>
    </source>
</evidence>
<sequence length="408" mass="46922">MYQLVCTCNYLYLMVLPSLYSHLELGYHVYIRQLQHGVKANTFLKDTIASSTKQLNLRSRQNGNSWRVDDLVQILGTLSRVETLSFIEFHALSTETILSVIALLPNLRHVEFRYCHILSTPLIQHRLLASSNAPTHSNPMPAINRLSYIWTDFTKSAIAPCLFPQITHLELGSNRNKYESVNELMVNSLAHHCPNITHLTIALPQIDEPILCDTIAHYGTQLQQLSIKCIGHRTLLAISTRALNLQKLALRVTSESQEQEEEEEDISPDMIRILTACKYLESFEIASTQLDQDVPNEIWEAIIACGKKVDLTNTHQKRQSRAQSALMVRQKNQVAKNDPKSGMASRQRLPLRRNSFWFDTVSEEALEQRYHYNNSISGRRYQHRRNNFEQLQLTHLECKSIRDSMLNT</sequence>
<proteinExistence type="predicted"/>
<evidence type="ECO:0000313" key="3">
    <source>
        <dbReference type="Proteomes" id="UP000469890"/>
    </source>
</evidence>